<evidence type="ECO:0000256" key="10">
    <source>
        <dbReference type="ARBA" id="ARBA00022989"/>
    </source>
</evidence>
<accession>A0A7C8ILC2</accession>
<evidence type="ECO:0000256" key="4">
    <source>
        <dbReference type="ARBA" id="ARBA00012557"/>
    </source>
</evidence>
<evidence type="ECO:0000259" key="13">
    <source>
        <dbReference type="Pfam" id="PF02434"/>
    </source>
</evidence>
<dbReference type="Proteomes" id="UP000481861">
    <property type="component" value="Unassembled WGS sequence"/>
</dbReference>
<evidence type="ECO:0000256" key="6">
    <source>
        <dbReference type="ARBA" id="ARBA00022679"/>
    </source>
</evidence>
<evidence type="ECO:0000256" key="3">
    <source>
        <dbReference type="ARBA" id="ARBA00006462"/>
    </source>
</evidence>
<evidence type="ECO:0000256" key="5">
    <source>
        <dbReference type="ARBA" id="ARBA00022676"/>
    </source>
</evidence>
<keyword evidence="7" id="KW-0812">Transmembrane</keyword>
<reference evidence="14 15" key="1">
    <citation type="submission" date="2020-01" db="EMBL/GenBank/DDBJ databases">
        <authorList>
            <consortium name="DOE Joint Genome Institute"/>
            <person name="Haridas S."/>
            <person name="Albert R."/>
            <person name="Binder M."/>
            <person name="Bloem J."/>
            <person name="Labutti K."/>
            <person name="Salamov A."/>
            <person name="Andreopoulos B."/>
            <person name="Baker S.E."/>
            <person name="Barry K."/>
            <person name="Bills G."/>
            <person name="Bluhm B.H."/>
            <person name="Cannon C."/>
            <person name="Castanera R."/>
            <person name="Culley D.E."/>
            <person name="Daum C."/>
            <person name="Ezra D."/>
            <person name="Gonzalez J.B."/>
            <person name="Henrissat B."/>
            <person name="Kuo A."/>
            <person name="Liang C."/>
            <person name="Lipzen A."/>
            <person name="Lutzoni F."/>
            <person name="Magnuson J."/>
            <person name="Mondo S."/>
            <person name="Nolan M."/>
            <person name="Ohm R."/>
            <person name="Pangilinan J."/>
            <person name="Park H.-J.H."/>
            <person name="Ramirez L."/>
            <person name="Alfaro M."/>
            <person name="Sun H."/>
            <person name="Tritt A."/>
            <person name="Yoshinaga Y."/>
            <person name="Zwiers L.-H.L."/>
            <person name="Turgeon B.G."/>
            <person name="Goodwin S.B."/>
            <person name="Spatafora J.W."/>
            <person name="Crous P.W."/>
            <person name="Grigoriev I.V."/>
        </authorList>
    </citation>
    <scope>NUCLEOTIDE SEQUENCE [LARGE SCALE GENOMIC DNA]</scope>
    <source>
        <strain evidence="14 15">CBS 611.86</strain>
    </source>
</reference>
<dbReference type="EC" id="2.4.1.122" evidence="4"/>
<dbReference type="AlphaFoldDB" id="A0A7C8ILC2"/>
<dbReference type="InterPro" id="IPR003378">
    <property type="entry name" value="Fringe-like_glycosylTrfase"/>
</dbReference>
<evidence type="ECO:0000256" key="8">
    <source>
        <dbReference type="ARBA" id="ARBA00022741"/>
    </source>
</evidence>
<organism evidence="14 15">
    <name type="scientific">Massariosphaeria phaeospora</name>
    <dbReference type="NCBI Taxonomy" id="100035"/>
    <lineage>
        <taxon>Eukaryota</taxon>
        <taxon>Fungi</taxon>
        <taxon>Dikarya</taxon>
        <taxon>Ascomycota</taxon>
        <taxon>Pezizomycotina</taxon>
        <taxon>Dothideomycetes</taxon>
        <taxon>Pleosporomycetidae</taxon>
        <taxon>Pleosporales</taxon>
        <taxon>Pleosporales incertae sedis</taxon>
        <taxon>Massariosphaeria</taxon>
    </lineage>
</organism>
<comment type="caution">
    <text evidence="14">The sequence shown here is derived from an EMBL/GenBank/DDBJ whole genome shotgun (WGS) entry which is preliminary data.</text>
</comment>
<evidence type="ECO:0000313" key="15">
    <source>
        <dbReference type="Proteomes" id="UP000481861"/>
    </source>
</evidence>
<evidence type="ECO:0000313" key="14">
    <source>
        <dbReference type="EMBL" id="KAF2877130.1"/>
    </source>
</evidence>
<proteinExistence type="inferred from homology"/>
<feature type="chain" id="PRO_5028891431" description="N-acetylgalactosaminide beta-1,3-galactosyltransferase" evidence="12">
    <location>
        <begin position="28"/>
        <end position="444"/>
    </location>
</feature>
<evidence type="ECO:0000256" key="7">
    <source>
        <dbReference type="ARBA" id="ARBA00022692"/>
    </source>
</evidence>
<protein>
    <recommendedName>
        <fullName evidence="4">N-acetylgalactosaminide beta-1,3-galactosyltransferase</fullName>
        <ecNumber evidence="4">2.4.1.122</ecNumber>
    </recommendedName>
</protein>
<name>A0A7C8ILC2_9PLEO</name>
<dbReference type="InterPro" id="IPR026050">
    <property type="entry name" value="C1GALT1/C1GALT1_chp1"/>
</dbReference>
<evidence type="ECO:0000256" key="2">
    <source>
        <dbReference type="ARBA" id="ARBA00004922"/>
    </source>
</evidence>
<dbReference type="GO" id="GO:0016263">
    <property type="term" value="F:glycoprotein-N-acetylgalactosamine 3-beta-galactosyltransferase activity"/>
    <property type="evidence" value="ECO:0007669"/>
    <property type="project" value="UniProtKB-EC"/>
</dbReference>
<feature type="domain" description="Fringe-like glycosyltransferase" evidence="13">
    <location>
        <begin position="160"/>
        <end position="245"/>
    </location>
</feature>
<dbReference type="GO" id="GO:0016020">
    <property type="term" value="C:membrane"/>
    <property type="evidence" value="ECO:0007669"/>
    <property type="project" value="UniProtKB-SubCell"/>
</dbReference>
<comment type="pathway">
    <text evidence="2">Protein modification; protein glycosylation.</text>
</comment>
<keyword evidence="5" id="KW-0328">Glycosyltransferase</keyword>
<dbReference type="PANTHER" id="PTHR23033">
    <property type="entry name" value="BETA1,3-GALACTOSYLTRANSFERASE"/>
    <property type="match status" value="1"/>
</dbReference>
<comment type="similarity">
    <text evidence="3">Belongs to the glycosyltransferase 31 family. Beta3-Gal-T subfamily.</text>
</comment>
<evidence type="ECO:0000256" key="1">
    <source>
        <dbReference type="ARBA" id="ARBA00004606"/>
    </source>
</evidence>
<keyword evidence="10" id="KW-1133">Transmembrane helix</keyword>
<feature type="signal peptide" evidence="12">
    <location>
        <begin position="1"/>
        <end position="27"/>
    </location>
</feature>
<dbReference type="EMBL" id="JAADJZ010000002">
    <property type="protein sequence ID" value="KAF2877130.1"/>
    <property type="molecule type" value="Genomic_DNA"/>
</dbReference>
<dbReference type="Gene3D" id="3.90.550.50">
    <property type="match status" value="1"/>
</dbReference>
<evidence type="ECO:0000256" key="12">
    <source>
        <dbReference type="SAM" id="SignalP"/>
    </source>
</evidence>
<dbReference type="GO" id="GO:0000166">
    <property type="term" value="F:nucleotide binding"/>
    <property type="evidence" value="ECO:0007669"/>
    <property type="project" value="UniProtKB-KW"/>
</dbReference>
<dbReference type="OrthoDB" id="414175at2759"/>
<keyword evidence="9" id="KW-0735">Signal-anchor</keyword>
<evidence type="ECO:0000256" key="9">
    <source>
        <dbReference type="ARBA" id="ARBA00022968"/>
    </source>
</evidence>
<keyword evidence="11" id="KW-0472">Membrane</keyword>
<dbReference type="Pfam" id="PF02434">
    <property type="entry name" value="Fringe"/>
    <property type="match status" value="1"/>
</dbReference>
<keyword evidence="12" id="KW-0732">Signal</keyword>
<keyword evidence="6" id="KW-0808">Transferase</keyword>
<sequence length="444" mass="50899">MVRLTPTRLLCAAVFLCLFAVTSFVSSSLFGERGYDVLHERPSPARSRPSSPDVPFGEECSPFKAGVMEDTTVVLKMGSGEVAAQLPAYLNRLGRCKQDLLLFSDREAELNGFDIVDALANLRPEYRYNNPDFDIYDRIQQANTTEEKSNEGWRLDRYKFLPMVELAAHLRPESRWFVFIELDTYVNWDNMYRFLLNFNPMTPYYFGSPVWPTGRTVFAHGGSGFVLSRGALNKLLARGRMFAENHKFPGTHLFGKDVSKECCGDEILAQVLKESGVPIKGYWPMFNGERPTTVHFGWEQWCEAILTLHHLGEDDFNALQRWEQARKHPSRPLIFEELFSFIETIIADQVDDWSNMSEDVTYNKGNPAAISFDTCFNACLKDTKCVQYEHFGDTCRLSRTIRLGHQQPADGDRKWTSGWMMERIKSFKARYSPCQGAHFVHPNP</sequence>
<evidence type="ECO:0000256" key="11">
    <source>
        <dbReference type="ARBA" id="ARBA00023136"/>
    </source>
</evidence>
<dbReference type="PANTHER" id="PTHR23033:SF43">
    <property type="entry name" value="APPLE DOMAIN-CONTAINING PROTEIN"/>
    <property type="match status" value="1"/>
</dbReference>
<gene>
    <name evidence="14" type="ORF">BDV95DRAFT_601543</name>
</gene>
<keyword evidence="15" id="KW-1185">Reference proteome</keyword>
<keyword evidence="8" id="KW-0547">Nucleotide-binding</keyword>
<comment type="subcellular location">
    <subcellularLocation>
        <location evidence="1">Membrane</location>
        <topology evidence="1">Single-pass type II membrane protein</topology>
    </subcellularLocation>
</comment>